<keyword evidence="1" id="KW-0489">Methyltransferase</keyword>
<dbReference type="PANTHER" id="PTHR43191:SF2">
    <property type="entry name" value="RRNA METHYLTRANSFERASE 3, MITOCHONDRIAL"/>
    <property type="match status" value="1"/>
</dbReference>
<dbReference type="GO" id="GO:0003723">
    <property type="term" value="F:RNA binding"/>
    <property type="evidence" value="ECO:0007669"/>
    <property type="project" value="InterPro"/>
</dbReference>
<comment type="caution">
    <text evidence="4">The sequence shown here is derived from an EMBL/GenBank/DDBJ whole genome shotgun (WGS) entry which is preliminary data.</text>
</comment>
<accession>A0A812KKP4</accession>
<feature type="domain" description="tRNA/rRNA methyltransferase SpoU type" evidence="3">
    <location>
        <begin position="52"/>
        <end position="192"/>
    </location>
</feature>
<evidence type="ECO:0000313" key="4">
    <source>
        <dbReference type="EMBL" id="CAE7225716.1"/>
    </source>
</evidence>
<organism evidence="4 5">
    <name type="scientific">Symbiodinium pilosum</name>
    <name type="common">Dinoflagellate</name>
    <dbReference type="NCBI Taxonomy" id="2952"/>
    <lineage>
        <taxon>Eukaryota</taxon>
        <taxon>Sar</taxon>
        <taxon>Alveolata</taxon>
        <taxon>Dinophyceae</taxon>
        <taxon>Suessiales</taxon>
        <taxon>Symbiodiniaceae</taxon>
        <taxon>Symbiodinium</taxon>
    </lineage>
</organism>
<dbReference type="Pfam" id="PF00588">
    <property type="entry name" value="SpoU_methylase"/>
    <property type="match status" value="1"/>
</dbReference>
<dbReference type="CDD" id="cd18095">
    <property type="entry name" value="SpoU-like_rRNA-MTase"/>
    <property type="match status" value="1"/>
</dbReference>
<evidence type="ECO:0000259" key="3">
    <source>
        <dbReference type="Pfam" id="PF00588"/>
    </source>
</evidence>
<dbReference type="EMBL" id="CAJNIZ010003769">
    <property type="protein sequence ID" value="CAE7225716.1"/>
    <property type="molecule type" value="Genomic_DNA"/>
</dbReference>
<dbReference type="InterPro" id="IPR001537">
    <property type="entry name" value="SpoU_MeTrfase"/>
</dbReference>
<keyword evidence="2" id="KW-0808">Transferase</keyword>
<dbReference type="InterPro" id="IPR029026">
    <property type="entry name" value="tRNA_m1G_MTases_N"/>
</dbReference>
<dbReference type="GO" id="GO:0032259">
    <property type="term" value="P:methylation"/>
    <property type="evidence" value="ECO:0007669"/>
    <property type="project" value="UniProtKB-KW"/>
</dbReference>
<dbReference type="InterPro" id="IPR051259">
    <property type="entry name" value="rRNA_Methyltransferase"/>
</dbReference>
<dbReference type="SUPFAM" id="SSF75217">
    <property type="entry name" value="alpha/beta knot"/>
    <property type="match status" value="1"/>
</dbReference>
<dbReference type="PANTHER" id="PTHR43191">
    <property type="entry name" value="RRNA METHYLTRANSFERASE 3"/>
    <property type="match status" value="1"/>
</dbReference>
<protein>
    <submittedName>
        <fullName evidence="4">YsgA protein</fullName>
    </submittedName>
</protein>
<evidence type="ECO:0000256" key="1">
    <source>
        <dbReference type="ARBA" id="ARBA00022603"/>
    </source>
</evidence>
<dbReference type="InterPro" id="IPR029028">
    <property type="entry name" value="Alpha/beta_knot_MTases"/>
</dbReference>
<sequence length="202" mass="22089">MSPEMQQLFTMQQHVLFGPKAPLKSLDDDDLVIGQISQPQATEEFHSSTRCLLAVDKIKHPENMGLLLSSAVALKFDGIVFSAECADPFCYKVLEASQAVAWTLPYRYATAQQLVELCERHELLLCAAHTDGKPASEVMQNLSGQRGFCLVVGNEADGVHAGLLRSCMQVALPMSELMESLNAGVAGGILMHALTCAWMQHW</sequence>
<dbReference type="AlphaFoldDB" id="A0A812KKP4"/>
<gene>
    <name evidence="4" type="primary">ysgA</name>
    <name evidence="4" type="ORF">SPIL2461_LOCUS3181</name>
</gene>
<evidence type="ECO:0000256" key="2">
    <source>
        <dbReference type="ARBA" id="ARBA00022679"/>
    </source>
</evidence>
<dbReference type="GO" id="GO:0006396">
    <property type="term" value="P:RNA processing"/>
    <property type="evidence" value="ECO:0007669"/>
    <property type="project" value="InterPro"/>
</dbReference>
<reference evidence="4" key="1">
    <citation type="submission" date="2021-02" db="EMBL/GenBank/DDBJ databases">
        <authorList>
            <person name="Dougan E. K."/>
            <person name="Rhodes N."/>
            <person name="Thang M."/>
            <person name="Chan C."/>
        </authorList>
    </citation>
    <scope>NUCLEOTIDE SEQUENCE</scope>
</reference>
<keyword evidence="5" id="KW-1185">Reference proteome</keyword>
<dbReference type="GO" id="GO:0008173">
    <property type="term" value="F:RNA methyltransferase activity"/>
    <property type="evidence" value="ECO:0007669"/>
    <property type="project" value="InterPro"/>
</dbReference>
<name>A0A812KKP4_SYMPI</name>
<dbReference type="OrthoDB" id="436503at2759"/>
<proteinExistence type="predicted"/>
<evidence type="ECO:0000313" key="5">
    <source>
        <dbReference type="Proteomes" id="UP000649617"/>
    </source>
</evidence>
<dbReference type="Proteomes" id="UP000649617">
    <property type="component" value="Unassembled WGS sequence"/>
</dbReference>
<dbReference type="Gene3D" id="3.40.1280.10">
    <property type="match status" value="1"/>
</dbReference>